<evidence type="ECO:0000256" key="4">
    <source>
        <dbReference type="ARBA" id="ARBA00022989"/>
    </source>
</evidence>
<keyword evidence="3 6" id="KW-0812">Transmembrane</keyword>
<protein>
    <submittedName>
        <fullName evidence="7">Uncharacterized protein</fullName>
    </submittedName>
</protein>
<evidence type="ECO:0000256" key="5">
    <source>
        <dbReference type="ARBA" id="ARBA00023136"/>
    </source>
</evidence>
<evidence type="ECO:0000313" key="8">
    <source>
        <dbReference type="Proteomes" id="UP001497600"/>
    </source>
</evidence>
<sequence length="674" mass="77773">MWIAPFICYVVTLFITLCGVQYHINIFKYPFYLGIPLTLAVFLPLSIVVLLPLDYVSHNAKGPISWFEMPKNVILVMWKSNYWSTFALTWLLLPILQEYYRSGHYNKLAKLKEAAKRNLKYQAIMLGVSLAGLVYLLLEVGLTMEHVKLMIIALSHIYSLALALWLMAHGLISIPRNRWIAGNHVKNLNHYYLQLPRLVDSLEDTKLSFKEEILQVLILEQNYTNPSVSEDLRFRDWILELSKQIPLDLRPIVEVQLRNDVSGNNRISRDRITESFMTKLSAGFNSNLSKLVAYESEFNILFTKIVELEDIVGWRSTSPDQLEQSSVPNHSYSRFRFKPRTWLPPNTHLLYVTHIKPILNRMLSVLLFISSIILIESEFLHSTKFSLMNVLVYSTGLNKFPLLQLLVTSITFSYMLFAALNSLTRVKVFNMYHLVPHKSDPVSACFYATYIARLTLPLSYNFITLFTSRSSIFEDWFGSSIVLDRAGLFNVMNNWLPRLLLIPVVLTMFNVYDKLKSKLGLNSDIYDSWALDDEDDITTDENGNSRVDKRKDLVIVEAKRMVNREWLKRKNETTREASLRPFNLAAAADLNYENNRTQFNQSLLGNRIEYRDDDTSLEPSSSQGSSIGADMWSRIGGAFTDIRENVVSRFGGNSRPSYRDVQDDFDYDNDNLVI</sequence>
<organism evidence="7 8">
    <name type="scientific">[Candida] anglica</name>
    <dbReference type="NCBI Taxonomy" id="148631"/>
    <lineage>
        <taxon>Eukaryota</taxon>
        <taxon>Fungi</taxon>
        <taxon>Dikarya</taxon>
        <taxon>Ascomycota</taxon>
        <taxon>Saccharomycotina</taxon>
        <taxon>Pichiomycetes</taxon>
        <taxon>Debaryomycetaceae</taxon>
        <taxon>Kurtzmaniella</taxon>
    </lineage>
</organism>
<dbReference type="PANTHER" id="PTHR21355">
    <property type="entry name" value="G-PROTEIN COUPLED RECEPTOR-ASSOCIATED PROTEIN LMBRD2"/>
    <property type="match status" value="1"/>
</dbReference>
<evidence type="ECO:0000256" key="3">
    <source>
        <dbReference type="ARBA" id="ARBA00022692"/>
    </source>
</evidence>
<feature type="transmembrane region" description="Helical" evidence="6">
    <location>
        <begin position="363"/>
        <end position="382"/>
    </location>
</feature>
<reference evidence="7 8" key="1">
    <citation type="submission" date="2024-01" db="EMBL/GenBank/DDBJ databases">
        <authorList>
            <consortium name="Genoscope - CEA"/>
            <person name="William W."/>
        </authorList>
    </citation>
    <scope>NUCLEOTIDE SEQUENCE [LARGE SCALE GENOMIC DNA]</scope>
    <source>
        <strain evidence="7 8">29B2s-10</strain>
    </source>
</reference>
<evidence type="ECO:0000256" key="2">
    <source>
        <dbReference type="ARBA" id="ARBA00010487"/>
    </source>
</evidence>
<feature type="transmembrane region" description="Helical" evidence="6">
    <location>
        <begin position="495"/>
        <end position="512"/>
    </location>
</feature>
<dbReference type="EMBL" id="OZ004258">
    <property type="protein sequence ID" value="CAK7912595.1"/>
    <property type="molecule type" value="Genomic_DNA"/>
</dbReference>
<evidence type="ECO:0000256" key="1">
    <source>
        <dbReference type="ARBA" id="ARBA00004141"/>
    </source>
</evidence>
<dbReference type="InterPro" id="IPR006876">
    <property type="entry name" value="LMBR1-like_membr_prot"/>
</dbReference>
<feature type="transmembrane region" description="Helical" evidence="6">
    <location>
        <begin position="31"/>
        <end position="53"/>
    </location>
</feature>
<keyword evidence="4 6" id="KW-1133">Transmembrane helix</keyword>
<gene>
    <name evidence="7" type="ORF">CAAN4_F07778</name>
</gene>
<keyword evidence="8" id="KW-1185">Reference proteome</keyword>
<name>A0ABP0EHX3_9ASCO</name>
<dbReference type="PANTHER" id="PTHR21355:SF0">
    <property type="entry name" value="G-PROTEIN COUPLED RECEPTOR-ASSOCIATED PROTEIN LMBRD2"/>
    <property type="match status" value="1"/>
</dbReference>
<feature type="transmembrane region" description="Helical" evidence="6">
    <location>
        <begin position="150"/>
        <end position="168"/>
    </location>
</feature>
<evidence type="ECO:0000256" key="6">
    <source>
        <dbReference type="SAM" id="Phobius"/>
    </source>
</evidence>
<evidence type="ECO:0000313" key="7">
    <source>
        <dbReference type="EMBL" id="CAK7912595.1"/>
    </source>
</evidence>
<dbReference type="Proteomes" id="UP001497600">
    <property type="component" value="Chromosome F"/>
</dbReference>
<keyword evidence="5 6" id="KW-0472">Membrane</keyword>
<accession>A0ABP0EHX3</accession>
<dbReference type="InterPro" id="IPR051584">
    <property type="entry name" value="GPCR-associated_LMBR1"/>
</dbReference>
<feature type="transmembrane region" description="Helical" evidence="6">
    <location>
        <begin position="6"/>
        <end position="24"/>
    </location>
</feature>
<feature type="transmembrane region" description="Helical" evidence="6">
    <location>
        <begin position="402"/>
        <end position="423"/>
    </location>
</feature>
<comment type="similarity">
    <text evidence="2">Belongs to the LIMR family.</text>
</comment>
<dbReference type="Pfam" id="PF04791">
    <property type="entry name" value="LMBR1"/>
    <property type="match status" value="1"/>
</dbReference>
<comment type="subcellular location">
    <subcellularLocation>
        <location evidence="1">Membrane</location>
        <topology evidence="1">Multi-pass membrane protein</topology>
    </subcellularLocation>
</comment>
<feature type="transmembrane region" description="Helical" evidence="6">
    <location>
        <begin position="121"/>
        <end position="138"/>
    </location>
</feature>
<proteinExistence type="inferred from homology"/>